<reference evidence="1 2" key="1">
    <citation type="journal article" date="2007" name="Science">
        <title>Sea anemone genome reveals ancestral eumetazoan gene repertoire and genomic organization.</title>
        <authorList>
            <person name="Putnam N.H."/>
            <person name="Srivastava M."/>
            <person name="Hellsten U."/>
            <person name="Dirks B."/>
            <person name="Chapman J."/>
            <person name="Salamov A."/>
            <person name="Terry A."/>
            <person name="Shapiro H."/>
            <person name="Lindquist E."/>
            <person name="Kapitonov V.V."/>
            <person name="Jurka J."/>
            <person name="Genikhovich G."/>
            <person name="Grigoriev I.V."/>
            <person name="Lucas S.M."/>
            <person name="Steele R.E."/>
            <person name="Finnerty J.R."/>
            <person name="Technau U."/>
            <person name="Martindale M.Q."/>
            <person name="Rokhsar D.S."/>
        </authorList>
    </citation>
    <scope>NUCLEOTIDE SEQUENCE [LARGE SCALE GENOMIC DNA]</scope>
    <source>
        <strain evidence="2">CH2 X CH6</strain>
    </source>
</reference>
<accession>A7ST41</accession>
<sequence length="165" mass="18687">MSIIRRSVIRDVLFHAHTATHKLVITGDDVPTEIHQGVVISRDDIATSHEEADNFIVQQAIMCAKEHRGKMVVADDTDVFALLLFHYFHYEDLSCPMLMSSPIQQRPQIDIKATVQAHHDIILGLLGAHALSGCDTVPTYLGIDKGTIWSQLQIRLHYWVVKMRH</sequence>
<name>A7ST41_NEMVE</name>
<organism evidence="1 2">
    <name type="scientific">Nematostella vectensis</name>
    <name type="common">Starlet sea anemone</name>
    <dbReference type="NCBI Taxonomy" id="45351"/>
    <lineage>
        <taxon>Eukaryota</taxon>
        <taxon>Metazoa</taxon>
        <taxon>Cnidaria</taxon>
        <taxon>Anthozoa</taxon>
        <taxon>Hexacorallia</taxon>
        <taxon>Actiniaria</taxon>
        <taxon>Edwardsiidae</taxon>
        <taxon>Nematostella</taxon>
    </lineage>
</organism>
<keyword evidence="2" id="KW-1185">Reference proteome</keyword>
<dbReference type="AlphaFoldDB" id="A7ST41"/>
<protein>
    <submittedName>
        <fullName evidence="1">Uncharacterized protein</fullName>
    </submittedName>
</protein>
<dbReference type="PhylomeDB" id="A7ST41"/>
<dbReference type="HOGENOM" id="CLU_1612776_0_0_1"/>
<gene>
    <name evidence="1" type="ORF">NEMVEDRAFT_v1g217077</name>
</gene>
<dbReference type="Proteomes" id="UP000001593">
    <property type="component" value="Unassembled WGS sequence"/>
</dbReference>
<dbReference type="InParanoid" id="A7ST41"/>
<dbReference type="EMBL" id="DS469788">
    <property type="protein sequence ID" value="EDO33135.1"/>
    <property type="molecule type" value="Genomic_DNA"/>
</dbReference>
<evidence type="ECO:0000313" key="2">
    <source>
        <dbReference type="Proteomes" id="UP000001593"/>
    </source>
</evidence>
<evidence type="ECO:0000313" key="1">
    <source>
        <dbReference type="EMBL" id="EDO33135.1"/>
    </source>
</evidence>
<proteinExistence type="predicted"/>